<keyword evidence="5" id="KW-1185">Reference proteome</keyword>
<dbReference type="EMBL" id="JAPRAT010000005">
    <property type="protein sequence ID" value="MCZ0702411.1"/>
    <property type="molecule type" value="Genomic_DNA"/>
</dbReference>
<dbReference type="RefSeq" id="WP_268779179.1">
    <property type="nucleotide sequence ID" value="NZ_JAPRAT010000005.1"/>
</dbReference>
<gene>
    <name evidence="4" type="ORF">OWO01_04195</name>
</gene>
<comment type="subcellular location">
    <subcellularLocation>
        <location evidence="1">Cell surface</location>
    </subcellularLocation>
</comment>
<keyword evidence="3" id="KW-0472">Membrane</keyword>
<dbReference type="Proteomes" id="UP001084197">
    <property type="component" value="Unassembled WGS sequence"/>
</dbReference>
<dbReference type="PROSITE" id="PS00409">
    <property type="entry name" value="PROKAR_NTER_METHYL"/>
    <property type="match status" value="1"/>
</dbReference>
<accession>A0A9J6RAR7</accession>
<name>A0A9J6RAR7_9BACI</name>
<evidence type="ECO:0000313" key="4">
    <source>
        <dbReference type="EMBL" id="MCZ0702411.1"/>
    </source>
</evidence>
<protein>
    <submittedName>
        <fullName evidence="4">Type II secretion system protein</fullName>
    </submittedName>
</protein>
<organism evidence="4 5">
    <name type="scientific">Natronobacillus azotifigens</name>
    <dbReference type="NCBI Taxonomy" id="472978"/>
    <lineage>
        <taxon>Bacteria</taxon>
        <taxon>Bacillati</taxon>
        <taxon>Bacillota</taxon>
        <taxon>Bacilli</taxon>
        <taxon>Bacillales</taxon>
        <taxon>Bacillaceae</taxon>
        <taxon>Natronobacillus</taxon>
    </lineage>
</organism>
<evidence type="ECO:0000256" key="2">
    <source>
        <dbReference type="ARBA" id="ARBA00023287"/>
    </source>
</evidence>
<evidence type="ECO:0000313" key="5">
    <source>
        <dbReference type="Proteomes" id="UP001084197"/>
    </source>
</evidence>
<comment type="caution">
    <text evidence="4">The sequence shown here is derived from an EMBL/GenBank/DDBJ whole genome shotgun (WGS) entry which is preliminary data.</text>
</comment>
<keyword evidence="3" id="KW-1133">Transmembrane helix</keyword>
<dbReference type="GO" id="GO:0030420">
    <property type="term" value="P:establishment of competence for transformation"/>
    <property type="evidence" value="ECO:0007669"/>
    <property type="project" value="UniProtKB-KW"/>
</dbReference>
<dbReference type="AlphaFoldDB" id="A0A9J6RAR7"/>
<keyword evidence="2" id="KW-0178">Competence</keyword>
<dbReference type="NCBIfam" id="TIGR02532">
    <property type="entry name" value="IV_pilin_GFxxxE"/>
    <property type="match status" value="1"/>
</dbReference>
<reference evidence="4" key="1">
    <citation type="submission" date="2022-11" db="EMBL/GenBank/DDBJ databases">
        <title>WGS of Natronobacillus azotifigens 24KS-1, an anaerobic diazotrophic haloalkaliphile from soda-rich habitats.</title>
        <authorList>
            <person name="Sorokin D.Y."/>
            <person name="Merkel A.Y."/>
        </authorList>
    </citation>
    <scope>NUCLEOTIDE SEQUENCE</scope>
    <source>
        <strain evidence="4">24KS-1</strain>
    </source>
</reference>
<dbReference type="Pfam" id="PF07963">
    <property type="entry name" value="N_methyl"/>
    <property type="match status" value="1"/>
</dbReference>
<evidence type="ECO:0000256" key="3">
    <source>
        <dbReference type="SAM" id="Phobius"/>
    </source>
</evidence>
<dbReference type="InterPro" id="IPR012902">
    <property type="entry name" value="N_methyl_site"/>
</dbReference>
<dbReference type="GO" id="GO:0009986">
    <property type="term" value="C:cell surface"/>
    <property type="evidence" value="ECO:0007669"/>
    <property type="project" value="UniProtKB-SubCell"/>
</dbReference>
<evidence type="ECO:0000256" key="1">
    <source>
        <dbReference type="ARBA" id="ARBA00004241"/>
    </source>
</evidence>
<proteinExistence type="predicted"/>
<sequence length="133" mass="14754">MIKSNKGFTLIETLISMTILSIIILSLMGFFYQSTSIEHNNHNQLVAINLAQSTLIRLQTEGYNNINTIGSYTLTPCEDESTNCTPIINGDRYTTEIDIKASDADVSLYVATILITRENSNNTLATLEGYIKP</sequence>
<keyword evidence="3" id="KW-0812">Transmembrane</keyword>
<feature type="transmembrane region" description="Helical" evidence="3">
    <location>
        <begin position="7"/>
        <end position="32"/>
    </location>
</feature>